<dbReference type="HOGENOM" id="CLU_3253278_0_0_9"/>
<evidence type="ECO:0000313" key="1">
    <source>
        <dbReference type="EMBL" id="EHL95802.1"/>
    </source>
</evidence>
<proteinExistence type="predicted"/>
<keyword evidence="2" id="KW-1185">Reference proteome</keyword>
<sequence>MPSPYLIEMLDDPSPIRSMAPLDKTFSSGRGTICTLMLSYQR</sequence>
<dbReference type="EMBL" id="AGEY01000196">
    <property type="protein sequence ID" value="EHL95802.1"/>
    <property type="molecule type" value="Genomic_DNA"/>
</dbReference>
<comment type="caution">
    <text evidence="1">The sequence shown here is derived from an EMBL/GenBank/DDBJ whole genome shotgun (WGS) entry which is preliminary data.</text>
</comment>
<reference evidence="1 2" key="1">
    <citation type="submission" date="2011-09" db="EMBL/GenBank/DDBJ databases">
        <authorList>
            <person name="Weinstock G."/>
            <person name="Sodergren E."/>
            <person name="Clifton S."/>
            <person name="Fulton L."/>
            <person name="Fulton B."/>
            <person name="Courtney L."/>
            <person name="Fronick C."/>
            <person name="Harrison M."/>
            <person name="Strong C."/>
            <person name="Farmer C."/>
            <person name="Delahaunty K."/>
            <person name="Markovic C."/>
            <person name="Hall O."/>
            <person name="Minx P."/>
            <person name="Tomlinson C."/>
            <person name="Mitreva M."/>
            <person name="Hou S."/>
            <person name="Chen J."/>
            <person name="Wollam A."/>
            <person name="Pepin K.H."/>
            <person name="Johnson M."/>
            <person name="Bhonagiri V."/>
            <person name="Zhang X."/>
            <person name="Suruliraj S."/>
            <person name="Warren W."/>
            <person name="Chinwalla A."/>
            <person name="Mardis E.R."/>
            <person name="Wilson R.K."/>
        </authorList>
    </citation>
    <scope>NUCLEOTIDE SEQUENCE [LARGE SCALE GENOMIC DNA]</scope>
    <source>
        <strain evidence="1 2">F0439</strain>
    </source>
</reference>
<gene>
    <name evidence="1" type="ORF">HMPREF9103_02758</name>
</gene>
<organism evidence="1 2">
    <name type="scientific">Lentilactobacillus parafarraginis F0439</name>
    <dbReference type="NCBI Taxonomy" id="797515"/>
    <lineage>
        <taxon>Bacteria</taxon>
        <taxon>Bacillati</taxon>
        <taxon>Bacillota</taxon>
        <taxon>Bacilli</taxon>
        <taxon>Lactobacillales</taxon>
        <taxon>Lactobacillaceae</taxon>
        <taxon>Lentilactobacillus</taxon>
    </lineage>
</organism>
<name>G9ZSN9_9LACO</name>
<evidence type="ECO:0000313" key="2">
    <source>
        <dbReference type="Proteomes" id="UP000004625"/>
    </source>
</evidence>
<accession>G9ZSN9</accession>
<dbReference type="Proteomes" id="UP000004625">
    <property type="component" value="Unassembled WGS sequence"/>
</dbReference>
<dbReference type="AlphaFoldDB" id="G9ZSN9"/>
<protein>
    <submittedName>
        <fullName evidence="1">Uncharacterized protein</fullName>
    </submittedName>
</protein>